<proteinExistence type="predicted"/>
<gene>
    <name evidence="3" type="ORF">C7B46_04265</name>
</gene>
<dbReference type="InterPro" id="IPR001387">
    <property type="entry name" value="Cro/C1-type_HTH"/>
</dbReference>
<dbReference type="PANTHER" id="PTHR46558">
    <property type="entry name" value="TRACRIPTIONAL REGULATORY PROTEIN-RELATED-RELATED"/>
    <property type="match status" value="1"/>
</dbReference>
<keyword evidence="1" id="KW-0238">DNA-binding</keyword>
<dbReference type="InterPro" id="IPR010982">
    <property type="entry name" value="Lambda_DNA-bd_dom_sf"/>
</dbReference>
<evidence type="ECO:0000313" key="3">
    <source>
        <dbReference type="EMBL" id="PSR34657.1"/>
    </source>
</evidence>
<name>A0A2T2XJK0_9FIRM</name>
<dbReference type="InterPro" id="IPR024370">
    <property type="entry name" value="PBP_domain"/>
</dbReference>
<dbReference type="SMART" id="SM00530">
    <property type="entry name" value="HTH_XRE"/>
    <property type="match status" value="1"/>
</dbReference>
<dbReference type="GO" id="GO:0003677">
    <property type="term" value="F:DNA binding"/>
    <property type="evidence" value="ECO:0007669"/>
    <property type="project" value="UniProtKB-KW"/>
</dbReference>
<accession>A0A2T2XJK0</accession>
<dbReference type="Pfam" id="PF01381">
    <property type="entry name" value="HTH_3"/>
    <property type="match status" value="1"/>
</dbReference>
<dbReference type="PANTHER" id="PTHR46558:SF15">
    <property type="entry name" value="HELIX-TURN-HELIX DOMAIN PROTEIN"/>
    <property type="match status" value="1"/>
</dbReference>
<evidence type="ECO:0000259" key="2">
    <source>
        <dbReference type="PROSITE" id="PS50943"/>
    </source>
</evidence>
<organism evidence="3 4">
    <name type="scientific">Sulfobacillus benefaciens</name>
    <dbReference type="NCBI Taxonomy" id="453960"/>
    <lineage>
        <taxon>Bacteria</taxon>
        <taxon>Bacillati</taxon>
        <taxon>Bacillota</taxon>
        <taxon>Clostridia</taxon>
        <taxon>Eubacteriales</taxon>
        <taxon>Clostridiales Family XVII. Incertae Sedis</taxon>
        <taxon>Sulfobacillus</taxon>
    </lineage>
</organism>
<evidence type="ECO:0000256" key="1">
    <source>
        <dbReference type="ARBA" id="ARBA00023125"/>
    </source>
</evidence>
<dbReference type="Pfam" id="PF12727">
    <property type="entry name" value="PBP_like"/>
    <property type="match status" value="1"/>
</dbReference>
<dbReference type="PROSITE" id="PS50943">
    <property type="entry name" value="HTH_CROC1"/>
    <property type="match status" value="1"/>
</dbReference>
<feature type="domain" description="HTH cro/C1-type" evidence="2">
    <location>
        <begin position="7"/>
        <end position="61"/>
    </location>
</feature>
<protein>
    <submittedName>
        <fullName evidence="3">XRE family transcriptional regulator</fullName>
    </submittedName>
</protein>
<evidence type="ECO:0000313" key="4">
    <source>
        <dbReference type="Proteomes" id="UP000242972"/>
    </source>
</evidence>
<dbReference type="Gene3D" id="1.10.260.40">
    <property type="entry name" value="lambda repressor-like DNA-binding domains"/>
    <property type="match status" value="1"/>
</dbReference>
<comment type="caution">
    <text evidence="3">The sequence shown here is derived from an EMBL/GenBank/DDBJ whole genome shotgun (WGS) entry which is preliminary data.</text>
</comment>
<dbReference type="CDD" id="cd00093">
    <property type="entry name" value="HTH_XRE"/>
    <property type="match status" value="1"/>
</dbReference>
<dbReference type="AlphaFoldDB" id="A0A2T2XJK0"/>
<reference evidence="3 4" key="1">
    <citation type="journal article" date="2014" name="BMC Genomics">
        <title>Comparison of environmental and isolate Sulfobacillus genomes reveals diverse carbon, sulfur, nitrogen, and hydrogen metabolisms.</title>
        <authorList>
            <person name="Justice N.B."/>
            <person name="Norman A."/>
            <person name="Brown C.T."/>
            <person name="Singh A."/>
            <person name="Thomas B.C."/>
            <person name="Banfield J.F."/>
        </authorList>
    </citation>
    <scope>NUCLEOTIDE SEQUENCE [LARGE SCALE GENOMIC DNA]</scope>
    <source>
        <strain evidence="3">AMDSBA4</strain>
    </source>
</reference>
<dbReference type="SUPFAM" id="SSF47413">
    <property type="entry name" value="lambda repressor-like DNA-binding domains"/>
    <property type="match status" value="1"/>
</dbReference>
<dbReference type="Proteomes" id="UP000242972">
    <property type="component" value="Unassembled WGS sequence"/>
</dbReference>
<sequence length="336" mass="37531">MTWGETLAQRRSALGWSQERLAQQLGITRQTLIALEHDKRLPTLALAIKLASLFDLSLDELVKPLAPDSIGRTDHWRWFGAKPSFPTLVVWAKIHDATVVVPTMLLAAPRLPDALWNPKSGVLTPLPSARDPQRVMLIGGCDPYLAWLRDLYEEKRPGYWMEPIRLSSQAAIAAFTQGLLHVAGSHLFDASTGQYNLIDFPMAVTRLHYLTWDEGLIRHPEATAVRQIAIREPGSEAHSLFLRHQGSISWAPDMFYSHQSILEQVQHHPDWAGVGLGSLAATCGLIFEAWAQESYDLWIRPENLKSVWGRTLLEVLASKALHGLFSQIPHLALSGS</sequence>
<dbReference type="EMBL" id="PXYW01000007">
    <property type="protein sequence ID" value="PSR34657.1"/>
    <property type="molecule type" value="Genomic_DNA"/>
</dbReference>